<gene>
    <name evidence="1" type="ORF">IPV69_26120</name>
</gene>
<dbReference type="AlphaFoldDB" id="A0A7M2WVV6"/>
<keyword evidence="2" id="KW-1185">Reference proteome</keyword>
<evidence type="ECO:0000313" key="2">
    <source>
        <dbReference type="Proteomes" id="UP000593765"/>
    </source>
</evidence>
<reference evidence="1 2" key="1">
    <citation type="submission" date="2020-10" db="EMBL/GenBank/DDBJ databases">
        <title>Wide distribution of Phycisphaera-like planctomycetes from WD2101 soil group in peatlands and genome analysis of the first cultivated representative.</title>
        <authorList>
            <person name="Dedysh S.N."/>
            <person name="Beletsky A.V."/>
            <person name="Ivanova A."/>
            <person name="Kulichevskaya I.S."/>
            <person name="Suzina N.E."/>
            <person name="Philippov D.A."/>
            <person name="Rakitin A.L."/>
            <person name="Mardanov A.V."/>
            <person name="Ravin N.V."/>
        </authorList>
    </citation>
    <scope>NUCLEOTIDE SEQUENCE [LARGE SCALE GENOMIC DNA]</scope>
    <source>
        <strain evidence="1 2">M1803</strain>
    </source>
</reference>
<proteinExistence type="predicted"/>
<protein>
    <submittedName>
        <fullName evidence="1">Uncharacterized protein</fullName>
    </submittedName>
</protein>
<name>A0A7M2WVV6_9BACT</name>
<dbReference type="RefSeq" id="WP_206292675.1">
    <property type="nucleotide sequence ID" value="NZ_CP063458.1"/>
</dbReference>
<dbReference type="EMBL" id="CP063458">
    <property type="protein sequence ID" value="QOV89625.1"/>
    <property type="molecule type" value="Genomic_DNA"/>
</dbReference>
<organism evidence="1 2">
    <name type="scientific">Humisphaera borealis</name>
    <dbReference type="NCBI Taxonomy" id="2807512"/>
    <lineage>
        <taxon>Bacteria</taxon>
        <taxon>Pseudomonadati</taxon>
        <taxon>Planctomycetota</taxon>
        <taxon>Phycisphaerae</taxon>
        <taxon>Tepidisphaerales</taxon>
        <taxon>Tepidisphaeraceae</taxon>
        <taxon>Humisphaera</taxon>
    </lineage>
</organism>
<sequence>MERSISDLILQQRTRLDAMAMLAGRFLDEPAQKMIERLSGRMARVGATLTLPTARQQGIANRLQGHLERLVRAVSLARVDDRESVSRVAWVLAEIEEAIRQSPVEVIRPVYISN</sequence>
<dbReference type="KEGG" id="hbs:IPV69_26120"/>
<evidence type="ECO:0000313" key="1">
    <source>
        <dbReference type="EMBL" id="QOV89625.1"/>
    </source>
</evidence>
<dbReference type="Proteomes" id="UP000593765">
    <property type="component" value="Chromosome"/>
</dbReference>
<accession>A0A7M2WVV6</accession>